<gene>
    <name evidence="2" type="ORF">D0Y65_042176</name>
</gene>
<evidence type="ECO:0000313" key="3">
    <source>
        <dbReference type="Proteomes" id="UP000289340"/>
    </source>
</evidence>
<dbReference type="Proteomes" id="UP000289340">
    <property type="component" value="Chromosome 15"/>
</dbReference>
<sequence length="336" mass="36991">MPLDPAAATTTASRPISPLPQPQQQHHHHYPSQQQTLPILAPNPHFVYPFAPKGVRAADHAGVSAAFPPPSMMYSGGVRGVPLDYFSHALHVGRPPTHVPFPHAAPAASPPVKKAAARSAVADVNGGKDTNTREKSSEDTFIVVRDRKVRVTDDASLYALCRSWLRNGINEESQLLSFAFYSLAALTELDESKLSLEATVYALTCSPQTHVGWISSLFQNLSLSCELQNLGAETALPQQKDVIKALPKPLPASMVASYLSNKKEDEKDEDEKEENEQSVEHLSPQDLLKRHIKRAKNVRARTLLDLVDSKVVKNCDFTCKIVRSYELWMASMLDSV</sequence>
<feature type="region of interest" description="Disordered" evidence="1">
    <location>
        <begin position="1"/>
        <end position="34"/>
    </location>
</feature>
<proteinExistence type="predicted"/>
<dbReference type="PANTHER" id="PTHR37173">
    <property type="entry name" value="HYDROXYPROLINE-RICH GLYCOPROTEIN FAMILY PROTEIN"/>
    <property type="match status" value="1"/>
</dbReference>
<organism evidence="2 3">
    <name type="scientific">Glycine soja</name>
    <name type="common">Wild soybean</name>
    <dbReference type="NCBI Taxonomy" id="3848"/>
    <lineage>
        <taxon>Eukaryota</taxon>
        <taxon>Viridiplantae</taxon>
        <taxon>Streptophyta</taxon>
        <taxon>Embryophyta</taxon>
        <taxon>Tracheophyta</taxon>
        <taxon>Spermatophyta</taxon>
        <taxon>Magnoliopsida</taxon>
        <taxon>eudicotyledons</taxon>
        <taxon>Gunneridae</taxon>
        <taxon>Pentapetalae</taxon>
        <taxon>rosids</taxon>
        <taxon>fabids</taxon>
        <taxon>Fabales</taxon>
        <taxon>Fabaceae</taxon>
        <taxon>Papilionoideae</taxon>
        <taxon>50 kb inversion clade</taxon>
        <taxon>NPAAA clade</taxon>
        <taxon>indigoferoid/millettioid clade</taxon>
        <taxon>Phaseoleae</taxon>
        <taxon>Glycine</taxon>
        <taxon>Glycine subgen. Soja</taxon>
    </lineage>
</organism>
<reference evidence="2 3" key="1">
    <citation type="submission" date="2018-09" db="EMBL/GenBank/DDBJ databases">
        <title>A high-quality reference genome of wild soybean provides a powerful tool to mine soybean genomes.</title>
        <authorList>
            <person name="Xie M."/>
            <person name="Chung C.Y.L."/>
            <person name="Li M.-W."/>
            <person name="Wong F.-L."/>
            <person name="Chan T.-F."/>
            <person name="Lam H.-M."/>
        </authorList>
    </citation>
    <scope>NUCLEOTIDE SEQUENCE [LARGE SCALE GENOMIC DNA]</scope>
    <source>
        <strain evidence="3">cv. W05</strain>
        <tissue evidence="2">Hypocotyl of etiolated seedlings</tissue>
    </source>
</reference>
<feature type="region of interest" description="Disordered" evidence="1">
    <location>
        <begin position="261"/>
        <end position="282"/>
    </location>
</feature>
<dbReference type="PANTHER" id="PTHR37173:SF1">
    <property type="entry name" value="PROLINE-RICH FAMILY PROTEIN"/>
    <property type="match status" value="1"/>
</dbReference>
<feature type="compositionally biased region" description="Acidic residues" evidence="1">
    <location>
        <begin position="266"/>
        <end position="277"/>
    </location>
</feature>
<protein>
    <submittedName>
        <fullName evidence="2">Uncharacterized protein</fullName>
    </submittedName>
</protein>
<accession>A0A445GYW9</accession>
<evidence type="ECO:0000313" key="2">
    <source>
        <dbReference type="EMBL" id="RZB66454.1"/>
    </source>
</evidence>
<comment type="caution">
    <text evidence="2">The sequence shown here is derived from an EMBL/GenBank/DDBJ whole genome shotgun (WGS) entry which is preliminary data.</text>
</comment>
<dbReference type="EMBL" id="QZWG01000015">
    <property type="protein sequence ID" value="RZB66454.1"/>
    <property type="molecule type" value="Genomic_DNA"/>
</dbReference>
<keyword evidence="3" id="KW-1185">Reference proteome</keyword>
<evidence type="ECO:0000256" key="1">
    <source>
        <dbReference type="SAM" id="MobiDB-lite"/>
    </source>
</evidence>
<name>A0A445GYW9_GLYSO</name>
<dbReference type="AlphaFoldDB" id="A0A445GYW9"/>